<name>A0A9D1UH04_9BACT</name>
<proteinExistence type="inferred from homology"/>
<comment type="caution">
    <text evidence="18">The sequence shown here is derived from an EMBL/GenBank/DDBJ whole genome shotgun (WGS) entry which is preliminary data.</text>
</comment>
<keyword evidence="8 14" id="KW-0067">ATP-binding</keyword>
<evidence type="ECO:0000256" key="14">
    <source>
        <dbReference type="HAMAP-Rule" id="MF_00046"/>
    </source>
</evidence>
<accession>A0A9D1UH04</accession>
<dbReference type="GO" id="GO:0008763">
    <property type="term" value="F:UDP-N-acetylmuramate-L-alanine ligase activity"/>
    <property type="evidence" value="ECO:0007669"/>
    <property type="project" value="UniProtKB-UniRule"/>
</dbReference>
<dbReference type="EMBL" id="DXGG01000139">
    <property type="protein sequence ID" value="HIW87507.1"/>
    <property type="molecule type" value="Genomic_DNA"/>
</dbReference>
<dbReference type="InterPro" id="IPR004101">
    <property type="entry name" value="Mur_ligase_C"/>
</dbReference>
<feature type="binding site" evidence="14">
    <location>
        <begin position="111"/>
        <end position="117"/>
    </location>
    <ligand>
        <name>ATP</name>
        <dbReference type="ChEBI" id="CHEBI:30616"/>
    </ligand>
</feature>
<evidence type="ECO:0000256" key="6">
    <source>
        <dbReference type="ARBA" id="ARBA00022618"/>
    </source>
</evidence>
<dbReference type="GO" id="GO:0008360">
    <property type="term" value="P:regulation of cell shape"/>
    <property type="evidence" value="ECO:0007669"/>
    <property type="project" value="UniProtKB-KW"/>
</dbReference>
<evidence type="ECO:0000259" key="17">
    <source>
        <dbReference type="Pfam" id="PF08245"/>
    </source>
</evidence>
<dbReference type="InterPro" id="IPR050061">
    <property type="entry name" value="MurCDEF_pg_biosynth"/>
</dbReference>
<reference evidence="18" key="2">
    <citation type="submission" date="2021-04" db="EMBL/GenBank/DDBJ databases">
        <authorList>
            <person name="Gilroy R."/>
        </authorList>
    </citation>
    <scope>NUCLEOTIDE SEQUENCE</scope>
    <source>
        <strain evidence="18">Gambia16-930</strain>
    </source>
</reference>
<feature type="domain" description="Mur ligase central" evidence="17">
    <location>
        <begin position="109"/>
        <end position="285"/>
    </location>
</feature>
<dbReference type="Gene3D" id="3.90.190.20">
    <property type="entry name" value="Mur ligase, C-terminal domain"/>
    <property type="match status" value="1"/>
</dbReference>
<evidence type="ECO:0000259" key="16">
    <source>
        <dbReference type="Pfam" id="PF02875"/>
    </source>
</evidence>
<dbReference type="GO" id="GO:0051301">
    <property type="term" value="P:cell division"/>
    <property type="evidence" value="ECO:0007669"/>
    <property type="project" value="UniProtKB-KW"/>
</dbReference>
<evidence type="ECO:0000259" key="15">
    <source>
        <dbReference type="Pfam" id="PF01225"/>
    </source>
</evidence>
<sequence length="450" mass="51094">MQGKVYYFIGIGGIGMSAIARYLKQTGNVVYGYDRVCTELTRQMEREGILITYQEMTEHIPHNVDLAIYTPAIGTDNKILQHVLEHNIPCVKRSVILGQIANEKKVIAVSGSHGKTTTSGMIAHLLHKSNMGASAFLGGISNNFSSNVLIDDKSDFVVVEADEYDRSFLQLRPYISAVTSIAADHLDIYKNLDNLKEAFSQFVNLTKPDGKIFLKQGLDVTTPDNTTTMTYSLSDLESDYYAWNIRTSNGAFYFDYHTPEKVYYDMRMNYPGIHNIENAVLAMGIAFSLGANEYEIRAGLQSFAGMKRRFELKYKSDKYIYYDDYAHHPEEIKTTISSLRQLYPQKRICGIFQPHLYSRTRDFAEEFAKALELLDDIILLPIYPAREEPIKGISSRTIMHKIGKMDKYYVEKDQLLPLLSALQPELLVSMGAGDIDRMVEPIIKTLKENE</sequence>
<comment type="function">
    <text evidence="14">Cell wall formation.</text>
</comment>
<dbReference type="NCBIfam" id="TIGR01082">
    <property type="entry name" value="murC"/>
    <property type="match status" value="1"/>
</dbReference>
<dbReference type="Pfam" id="PF02875">
    <property type="entry name" value="Mur_ligase_C"/>
    <property type="match status" value="1"/>
</dbReference>
<feature type="domain" description="Mur ligase N-terminal catalytic" evidence="15">
    <location>
        <begin position="6"/>
        <end position="104"/>
    </location>
</feature>
<keyword evidence="9 14" id="KW-0133">Cell shape</keyword>
<evidence type="ECO:0000256" key="7">
    <source>
        <dbReference type="ARBA" id="ARBA00022741"/>
    </source>
</evidence>
<dbReference type="AlphaFoldDB" id="A0A9D1UH04"/>
<dbReference type="InterPro" id="IPR013221">
    <property type="entry name" value="Mur_ligase_cen"/>
</dbReference>
<dbReference type="PANTHER" id="PTHR43445:SF3">
    <property type="entry name" value="UDP-N-ACETYLMURAMATE--L-ALANINE LIGASE"/>
    <property type="match status" value="1"/>
</dbReference>
<dbReference type="Pfam" id="PF08245">
    <property type="entry name" value="Mur_ligase_M"/>
    <property type="match status" value="1"/>
</dbReference>
<dbReference type="HAMAP" id="MF_00046">
    <property type="entry name" value="MurC"/>
    <property type="match status" value="1"/>
</dbReference>
<keyword evidence="6 14" id="KW-0132">Cell division</keyword>
<dbReference type="SUPFAM" id="SSF51984">
    <property type="entry name" value="MurCD N-terminal domain"/>
    <property type="match status" value="1"/>
</dbReference>
<keyword evidence="4 14" id="KW-0963">Cytoplasm</keyword>
<dbReference type="InterPro" id="IPR036615">
    <property type="entry name" value="Mur_ligase_C_dom_sf"/>
</dbReference>
<evidence type="ECO:0000256" key="3">
    <source>
        <dbReference type="ARBA" id="ARBA00012211"/>
    </source>
</evidence>
<dbReference type="GO" id="GO:0005524">
    <property type="term" value="F:ATP binding"/>
    <property type="evidence" value="ECO:0007669"/>
    <property type="project" value="UniProtKB-UniRule"/>
</dbReference>
<dbReference type="InterPro" id="IPR036565">
    <property type="entry name" value="Mur-like_cat_sf"/>
</dbReference>
<keyword evidence="5 14" id="KW-0436">Ligase</keyword>
<feature type="domain" description="Mur ligase C-terminal" evidence="16">
    <location>
        <begin position="308"/>
        <end position="417"/>
    </location>
</feature>
<evidence type="ECO:0000256" key="11">
    <source>
        <dbReference type="ARBA" id="ARBA00023306"/>
    </source>
</evidence>
<comment type="pathway">
    <text evidence="2 14">Cell wall biogenesis; peptidoglycan biosynthesis.</text>
</comment>
<dbReference type="PANTHER" id="PTHR43445">
    <property type="entry name" value="UDP-N-ACETYLMURAMATE--L-ALANINE LIGASE-RELATED"/>
    <property type="match status" value="1"/>
</dbReference>
<dbReference type="SUPFAM" id="SSF53623">
    <property type="entry name" value="MurD-like peptide ligases, catalytic domain"/>
    <property type="match status" value="1"/>
</dbReference>
<dbReference type="GO" id="GO:0009252">
    <property type="term" value="P:peptidoglycan biosynthetic process"/>
    <property type="evidence" value="ECO:0007669"/>
    <property type="project" value="UniProtKB-UniRule"/>
</dbReference>
<evidence type="ECO:0000256" key="12">
    <source>
        <dbReference type="ARBA" id="ARBA00023316"/>
    </source>
</evidence>
<dbReference type="InterPro" id="IPR005758">
    <property type="entry name" value="UDP-N-AcMur_Ala_ligase_MurC"/>
</dbReference>
<comment type="similarity">
    <text evidence="14">Belongs to the MurCDEF family.</text>
</comment>
<evidence type="ECO:0000256" key="5">
    <source>
        <dbReference type="ARBA" id="ARBA00022598"/>
    </source>
</evidence>
<dbReference type="InterPro" id="IPR000713">
    <property type="entry name" value="Mur_ligase_N"/>
</dbReference>
<organism evidence="18 19">
    <name type="scientific">Candidatus Onthomorpha intestinigallinarum</name>
    <dbReference type="NCBI Taxonomy" id="2840880"/>
    <lineage>
        <taxon>Bacteria</taxon>
        <taxon>Pseudomonadati</taxon>
        <taxon>Bacteroidota</taxon>
        <taxon>Bacteroidia</taxon>
        <taxon>Bacteroidales</taxon>
        <taxon>Candidatus Onthomorpha</taxon>
    </lineage>
</organism>
<dbReference type="GO" id="GO:0005737">
    <property type="term" value="C:cytoplasm"/>
    <property type="evidence" value="ECO:0007669"/>
    <property type="project" value="UniProtKB-SubCell"/>
</dbReference>
<dbReference type="EC" id="6.3.2.8" evidence="3 14"/>
<dbReference type="Gene3D" id="3.40.50.720">
    <property type="entry name" value="NAD(P)-binding Rossmann-like Domain"/>
    <property type="match status" value="1"/>
</dbReference>
<dbReference type="Proteomes" id="UP000824267">
    <property type="component" value="Unassembled WGS sequence"/>
</dbReference>
<comment type="catalytic activity">
    <reaction evidence="13 14">
        <text>UDP-N-acetyl-alpha-D-muramate + L-alanine + ATP = UDP-N-acetyl-alpha-D-muramoyl-L-alanine + ADP + phosphate + H(+)</text>
        <dbReference type="Rhea" id="RHEA:23372"/>
        <dbReference type="ChEBI" id="CHEBI:15378"/>
        <dbReference type="ChEBI" id="CHEBI:30616"/>
        <dbReference type="ChEBI" id="CHEBI:43474"/>
        <dbReference type="ChEBI" id="CHEBI:57972"/>
        <dbReference type="ChEBI" id="CHEBI:70757"/>
        <dbReference type="ChEBI" id="CHEBI:83898"/>
        <dbReference type="ChEBI" id="CHEBI:456216"/>
        <dbReference type="EC" id="6.3.2.8"/>
    </reaction>
</comment>
<comment type="subcellular location">
    <subcellularLocation>
        <location evidence="1 14">Cytoplasm</location>
    </subcellularLocation>
</comment>
<dbReference type="Gene3D" id="3.40.1190.10">
    <property type="entry name" value="Mur-like, catalytic domain"/>
    <property type="match status" value="1"/>
</dbReference>
<evidence type="ECO:0000256" key="8">
    <source>
        <dbReference type="ARBA" id="ARBA00022840"/>
    </source>
</evidence>
<keyword evidence="11 14" id="KW-0131">Cell cycle</keyword>
<evidence type="ECO:0000313" key="19">
    <source>
        <dbReference type="Proteomes" id="UP000824267"/>
    </source>
</evidence>
<protein>
    <recommendedName>
        <fullName evidence="3 14">UDP-N-acetylmuramate--L-alanine ligase</fullName>
        <ecNumber evidence="3 14">6.3.2.8</ecNumber>
    </recommendedName>
    <alternativeName>
        <fullName evidence="14">UDP-N-acetylmuramoyl-L-alanine synthetase</fullName>
    </alternativeName>
</protein>
<dbReference type="GO" id="GO:0071555">
    <property type="term" value="P:cell wall organization"/>
    <property type="evidence" value="ECO:0007669"/>
    <property type="project" value="UniProtKB-KW"/>
</dbReference>
<keyword evidence="7 14" id="KW-0547">Nucleotide-binding</keyword>
<evidence type="ECO:0000256" key="1">
    <source>
        <dbReference type="ARBA" id="ARBA00004496"/>
    </source>
</evidence>
<evidence type="ECO:0000256" key="13">
    <source>
        <dbReference type="ARBA" id="ARBA00047833"/>
    </source>
</evidence>
<evidence type="ECO:0000256" key="10">
    <source>
        <dbReference type="ARBA" id="ARBA00022984"/>
    </source>
</evidence>
<evidence type="ECO:0000313" key="18">
    <source>
        <dbReference type="EMBL" id="HIW87507.1"/>
    </source>
</evidence>
<evidence type="ECO:0000256" key="9">
    <source>
        <dbReference type="ARBA" id="ARBA00022960"/>
    </source>
</evidence>
<keyword evidence="10 14" id="KW-0573">Peptidoglycan synthesis</keyword>
<gene>
    <name evidence="14" type="primary">murC</name>
    <name evidence="18" type="ORF">IAC47_04445</name>
</gene>
<evidence type="ECO:0000256" key="2">
    <source>
        <dbReference type="ARBA" id="ARBA00004752"/>
    </source>
</evidence>
<keyword evidence="12 14" id="KW-0961">Cell wall biogenesis/degradation</keyword>
<dbReference type="SUPFAM" id="SSF53244">
    <property type="entry name" value="MurD-like peptide ligases, peptide-binding domain"/>
    <property type="match status" value="1"/>
</dbReference>
<reference evidence="18" key="1">
    <citation type="journal article" date="2021" name="PeerJ">
        <title>Extensive microbial diversity within the chicken gut microbiome revealed by metagenomics and culture.</title>
        <authorList>
            <person name="Gilroy R."/>
            <person name="Ravi A."/>
            <person name="Getino M."/>
            <person name="Pursley I."/>
            <person name="Horton D.L."/>
            <person name="Alikhan N.F."/>
            <person name="Baker D."/>
            <person name="Gharbi K."/>
            <person name="Hall N."/>
            <person name="Watson M."/>
            <person name="Adriaenssens E.M."/>
            <person name="Foster-Nyarko E."/>
            <person name="Jarju S."/>
            <person name="Secka A."/>
            <person name="Antonio M."/>
            <person name="Oren A."/>
            <person name="Chaudhuri R.R."/>
            <person name="La Ragione R."/>
            <person name="Hildebrand F."/>
            <person name="Pallen M.J."/>
        </authorList>
    </citation>
    <scope>NUCLEOTIDE SEQUENCE</scope>
    <source>
        <strain evidence="18">Gambia16-930</strain>
    </source>
</reference>
<evidence type="ECO:0000256" key="4">
    <source>
        <dbReference type="ARBA" id="ARBA00022490"/>
    </source>
</evidence>
<dbReference type="Pfam" id="PF01225">
    <property type="entry name" value="Mur_ligase"/>
    <property type="match status" value="1"/>
</dbReference>